<gene>
    <name evidence="1" type="ORF">CHCC16736_3643</name>
</gene>
<proteinExistence type="predicted"/>
<name>A0A8B5YFI8_BACLI</name>
<sequence>MIDDATSCEALYKRIEKNFGRKFGLKDFLIKFYLFMYKRILLDWHIYKANRFTKGG</sequence>
<accession>A0A8B5YFI8</accession>
<evidence type="ECO:0000313" key="2">
    <source>
        <dbReference type="Proteomes" id="UP000435910"/>
    </source>
</evidence>
<dbReference type="EMBL" id="NILC01000016">
    <property type="protein sequence ID" value="TWL30093.1"/>
    <property type="molecule type" value="Genomic_DNA"/>
</dbReference>
<organism evidence="1 2">
    <name type="scientific">Bacillus licheniformis</name>
    <dbReference type="NCBI Taxonomy" id="1402"/>
    <lineage>
        <taxon>Bacteria</taxon>
        <taxon>Bacillati</taxon>
        <taxon>Bacillota</taxon>
        <taxon>Bacilli</taxon>
        <taxon>Bacillales</taxon>
        <taxon>Bacillaceae</taxon>
        <taxon>Bacillus</taxon>
    </lineage>
</organism>
<evidence type="ECO:0000313" key="1">
    <source>
        <dbReference type="EMBL" id="TWL30093.1"/>
    </source>
</evidence>
<dbReference type="Proteomes" id="UP000435910">
    <property type="component" value="Unassembled WGS sequence"/>
</dbReference>
<reference evidence="1 2" key="1">
    <citation type="submission" date="2019-06" db="EMBL/GenBank/DDBJ databases">
        <title>Genome sequence analysis of &gt;100 Bacillus licheniformis strains suggests intrinsic resistance to this species.</title>
        <authorList>
            <person name="Wels M."/>
            <person name="Siezen R.J."/>
            <person name="Johansen E."/>
            <person name="Stuer-Lauridsen B."/>
            <person name="Bjerre K."/>
            <person name="Nielsen B.K.K."/>
        </authorList>
    </citation>
    <scope>NUCLEOTIDE SEQUENCE [LARGE SCALE GENOMIC DNA]</scope>
    <source>
        <strain evidence="1 2">BAC-16736</strain>
    </source>
</reference>
<comment type="caution">
    <text evidence="1">The sequence shown here is derived from an EMBL/GenBank/DDBJ whole genome shotgun (WGS) entry which is preliminary data.</text>
</comment>
<dbReference type="AlphaFoldDB" id="A0A8B5YFI8"/>
<protein>
    <submittedName>
        <fullName evidence="1">Uncharacterized protein</fullName>
    </submittedName>
</protein>